<dbReference type="EMBL" id="QDHA01000163">
    <property type="protein sequence ID" value="RCJ03407.1"/>
    <property type="molecule type" value="Genomic_DNA"/>
</dbReference>
<protein>
    <recommendedName>
        <fullName evidence="3">Autotransporter outer membrane beta-barrel domain-containing protein</fullName>
    </recommendedName>
</protein>
<accession>A0A367P836</accession>
<sequence>MAQAGSGVQASGGAIINSHATIAGAPNAVQFMAGNNALALHAGSVTVGALRMGSGADRVNVFADADISRVPLYEGGTGGSTLAFDGYRGSVPGSIDPWTVVAVTGGADVTFTSGTRYEAGLFRIDSGATLSAGHGAAVQRERGGRGGAGVDSHLRRVGGVDDDVRRSTLRA</sequence>
<proteinExistence type="predicted"/>
<comment type="caution">
    <text evidence="1">The sequence shown here is derived from an EMBL/GenBank/DDBJ whole genome shotgun (WGS) entry which is preliminary data.</text>
</comment>
<dbReference type="Proteomes" id="UP000253501">
    <property type="component" value="Unassembled WGS sequence"/>
</dbReference>
<reference evidence="1 2" key="1">
    <citation type="submission" date="2018-04" db="EMBL/GenBank/DDBJ databases">
        <title>Cupriavidus necator CR12 genome sequencing and assembly.</title>
        <authorList>
            <person name="Ben Fekih I."/>
            <person name="Mazhar H.S."/>
            <person name="Bello S.K."/>
            <person name="Rensing C."/>
        </authorList>
    </citation>
    <scope>NUCLEOTIDE SEQUENCE [LARGE SCALE GENOMIC DNA]</scope>
    <source>
        <strain evidence="1 2">CR12</strain>
    </source>
</reference>
<dbReference type="AlphaFoldDB" id="A0A367P836"/>
<dbReference type="RefSeq" id="WP_147266378.1">
    <property type="nucleotide sequence ID" value="NZ_QDHA01000163.1"/>
</dbReference>
<name>A0A367P836_CUPNE</name>
<evidence type="ECO:0008006" key="3">
    <source>
        <dbReference type="Google" id="ProtNLM"/>
    </source>
</evidence>
<feature type="non-terminal residue" evidence="1">
    <location>
        <position position="171"/>
    </location>
</feature>
<evidence type="ECO:0000313" key="1">
    <source>
        <dbReference type="EMBL" id="RCJ03407.1"/>
    </source>
</evidence>
<organism evidence="1 2">
    <name type="scientific">Cupriavidus necator</name>
    <name type="common">Alcaligenes eutrophus</name>
    <name type="synonym">Ralstonia eutropha</name>
    <dbReference type="NCBI Taxonomy" id="106590"/>
    <lineage>
        <taxon>Bacteria</taxon>
        <taxon>Pseudomonadati</taxon>
        <taxon>Pseudomonadota</taxon>
        <taxon>Betaproteobacteria</taxon>
        <taxon>Burkholderiales</taxon>
        <taxon>Burkholderiaceae</taxon>
        <taxon>Cupriavidus</taxon>
    </lineage>
</organism>
<evidence type="ECO:0000313" key="2">
    <source>
        <dbReference type="Proteomes" id="UP000253501"/>
    </source>
</evidence>
<gene>
    <name evidence="1" type="ORF">DDK22_37500</name>
</gene>